<feature type="non-terminal residue" evidence="1">
    <location>
        <position position="1"/>
    </location>
</feature>
<accession>X0W649</accession>
<comment type="caution">
    <text evidence="1">The sequence shown here is derived from an EMBL/GenBank/DDBJ whole genome shotgun (WGS) entry which is preliminary data.</text>
</comment>
<dbReference type="EMBL" id="BARS01036776">
    <property type="protein sequence ID" value="GAG18772.1"/>
    <property type="molecule type" value="Genomic_DNA"/>
</dbReference>
<proteinExistence type="predicted"/>
<evidence type="ECO:0008006" key="2">
    <source>
        <dbReference type="Google" id="ProtNLM"/>
    </source>
</evidence>
<sequence length="256" mass="27950">RESVKVLSLWFKGYPAYMGSFVEGPTGTCTMTAEGVDIWDNSDQFHFAYKELSGAGTIIAKVESVENTHEWAKAGVMIRDTLEADSRHAMVAISPGNGVWFGRRETAGGSSSSDNEAGITAPQWVKIERTVGGLVKAYYSADGTTWTQLGTPEPVTMNTPMYIGLALTSHNSGVVCEAKFSNVSFPGTTVGQQWTNQDIGITSNDAEPMYVVLNNSAVVYHDNPEAVMTIEWMEWRIEMQEFAARGINLTNINTIS</sequence>
<evidence type="ECO:0000313" key="1">
    <source>
        <dbReference type="EMBL" id="GAG18772.1"/>
    </source>
</evidence>
<reference evidence="1" key="1">
    <citation type="journal article" date="2014" name="Front. Microbiol.">
        <title>High frequency of phylogenetically diverse reductive dehalogenase-homologous genes in deep subseafloor sedimentary metagenomes.</title>
        <authorList>
            <person name="Kawai M."/>
            <person name="Futagami T."/>
            <person name="Toyoda A."/>
            <person name="Takaki Y."/>
            <person name="Nishi S."/>
            <person name="Hori S."/>
            <person name="Arai W."/>
            <person name="Tsubouchi T."/>
            <person name="Morono Y."/>
            <person name="Uchiyama I."/>
            <person name="Ito T."/>
            <person name="Fujiyama A."/>
            <person name="Inagaki F."/>
            <person name="Takami H."/>
        </authorList>
    </citation>
    <scope>NUCLEOTIDE SEQUENCE</scope>
    <source>
        <strain evidence="1">Expedition CK06-06</strain>
    </source>
</reference>
<gene>
    <name evidence="1" type="ORF">S01H1_56474</name>
</gene>
<dbReference type="Gene3D" id="2.60.120.200">
    <property type="match status" value="1"/>
</dbReference>
<name>X0W649_9ZZZZ</name>
<dbReference type="AlphaFoldDB" id="X0W649"/>
<organism evidence="1">
    <name type="scientific">marine sediment metagenome</name>
    <dbReference type="NCBI Taxonomy" id="412755"/>
    <lineage>
        <taxon>unclassified sequences</taxon>
        <taxon>metagenomes</taxon>
        <taxon>ecological metagenomes</taxon>
    </lineage>
</organism>
<protein>
    <recommendedName>
        <fullName evidence="2">Beta-xylosidase C-terminal Concanavalin A-like domain-containing protein</fullName>
    </recommendedName>
</protein>
<feature type="non-terminal residue" evidence="1">
    <location>
        <position position="256"/>
    </location>
</feature>